<name>A0A166MHZ4_EXIGL</name>
<dbReference type="AlphaFoldDB" id="A0A166MHZ4"/>
<evidence type="ECO:0000256" key="1">
    <source>
        <dbReference type="SAM" id="MobiDB-lite"/>
    </source>
</evidence>
<sequence>MRSLKMFETPQNRPSRRLPRVPTSTGEVAPAVLGVWLSVRKAADSETRLRWNRKGLHPDQWRNYKLQVTTFCRDSRLKTWEWDDRVELCVLSKGARPFSGDICCIKRMEARYTVFLYDRATRGGDEGSRRAPETASHPIDSLYEHPSGPFTAMNPPEASKLHKNCVTCLARMERESRWRKEAQCRATKVPTNAQKLDTIQTILHWRGRRSVVQGHAARGASQGAAVGSRISRESGGCCLIITPRDMTGGRSVSLNGADDVASVVKSRASVQVNVNVSTHVNSSTCLRTDEDYVYIELVDLLHRMQLLKSRKARSERDCGLYEFIVQQLADPEFPVPRSRSGPPMSNYKENLRSDSATVTRKLHTLRQSLRRSSVRVHTFGSTGKYIEVGSVWDAAVDLGESKHVRKQKCGSSSSLALLAKNGLSARREWAIAIEKSVVRGNMRRRRD</sequence>
<reference evidence="2 3" key="1">
    <citation type="journal article" date="2016" name="Mol. Biol. Evol.">
        <title>Comparative Genomics of Early-Diverging Mushroom-Forming Fungi Provides Insights into the Origins of Lignocellulose Decay Capabilities.</title>
        <authorList>
            <person name="Nagy L.G."/>
            <person name="Riley R."/>
            <person name="Tritt A."/>
            <person name="Adam C."/>
            <person name="Daum C."/>
            <person name="Floudas D."/>
            <person name="Sun H."/>
            <person name="Yadav J.S."/>
            <person name="Pangilinan J."/>
            <person name="Larsson K.H."/>
            <person name="Matsuura K."/>
            <person name="Barry K."/>
            <person name="Labutti K."/>
            <person name="Kuo R."/>
            <person name="Ohm R.A."/>
            <person name="Bhattacharya S.S."/>
            <person name="Shirouzu T."/>
            <person name="Yoshinaga Y."/>
            <person name="Martin F.M."/>
            <person name="Grigoriev I.V."/>
            <person name="Hibbett D.S."/>
        </authorList>
    </citation>
    <scope>NUCLEOTIDE SEQUENCE [LARGE SCALE GENOMIC DNA]</scope>
    <source>
        <strain evidence="2 3">HHB12029</strain>
    </source>
</reference>
<feature type="region of interest" description="Disordered" evidence="1">
    <location>
        <begin position="1"/>
        <end position="23"/>
    </location>
</feature>
<accession>A0A166MHZ4</accession>
<dbReference type="Proteomes" id="UP000077266">
    <property type="component" value="Unassembled WGS sequence"/>
</dbReference>
<keyword evidence="3" id="KW-1185">Reference proteome</keyword>
<evidence type="ECO:0000313" key="3">
    <source>
        <dbReference type="Proteomes" id="UP000077266"/>
    </source>
</evidence>
<evidence type="ECO:0000313" key="2">
    <source>
        <dbReference type="EMBL" id="KZV78053.1"/>
    </source>
</evidence>
<gene>
    <name evidence="2" type="ORF">EXIGLDRAFT_692804</name>
</gene>
<organism evidence="2 3">
    <name type="scientific">Exidia glandulosa HHB12029</name>
    <dbReference type="NCBI Taxonomy" id="1314781"/>
    <lineage>
        <taxon>Eukaryota</taxon>
        <taxon>Fungi</taxon>
        <taxon>Dikarya</taxon>
        <taxon>Basidiomycota</taxon>
        <taxon>Agaricomycotina</taxon>
        <taxon>Agaricomycetes</taxon>
        <taxon>Auriculariales</taxon>
        <taxon>Exidiaceae</taxon>
        <taxon>Exidia</taxon>
    </lineage>
</organism>
<dbReference type="EMBL" id="KV427172">
    <property type="protein sequence ID" value="KZV78053.1"/>
    <property type="molecule type" value="Genomic_DNA"/>
</dbReference>
<protein>
    <submittedName>
        <fullName evidence="2">Uncharacterized protein</fullName>
    </submittedName>
</protein>
<proteinExistence type="predicted"/>
<dbReference type="InParanoid" id="A0A166MHZ4"/>